<accession>A0A8G1RED0</accession>
<keyword evidence="2" id="KW-1185">Reference proteome</keyword>
<dbReference type="Proteomes" id="UP000249789">
    <property type="component" value="Unassembled WGS sequence"/>
</dbReference>
<reference evidence="1 2" key="1">
    <citation type="submission" date="2018-02" db="EMBL/GenBank/DDBJ databases">
        <title>The genomes of Aspergillus section Nigri reveals drivers in fungal speciation.</title>
        <authorList>
            <consortium name="DOE Joint Genome Institute"/>
            <person name="Vesth T.C."/>
            <person name="Nybo J."/>
            <person name="Theobald S."/>
            <person name="Brandl J."/>
            <person name="Frisvad J.C."/>
            <person name="Nielsen K.F."/>
            <person name="Lyhne E.K."/>
            <person name="Kogle M.E."/>
            <person name="Kuo A."/>
            <person name="Riley R."/>
            <person name="Clum A."/>
            <person name="Nolan M."/>
            <person name="Lipzen A."/>
            <person name="Salamov A."/>
            <person name="Henrissat B."/>
            <person name="Wiebenga A."/>
            <person name="De vries R.P."/>
            <person name="Grigoriev I.V."/>
            <person name="Mortensen U.H."/>
            <person name="Andersen M.R."/>
            <person name="Baker S.E."/>
        </authorList>
    </citation>
    <scope>NUCLEOTIDE SEQUENCE [LARGE SCALE GENOMIC DNA]</scope>
    <source>
        <strain evidence="1 2">CBS 313.89</strain>
    </source>
</reference>
<dbReference type="InterPro" id="IPR036188">
    <property type="entry name" value="FAD/NAD-bd_sf"/>
</dbReference>
<dbReference type="EMBL" id="KZ824759">
    <property type="protein sequence ID" value="RAK70797.1"/>
    <property type="molecule type" value="Genomic_DNA"/>
</dbReference>
<evidence type="ECO:0000313" key="1">
    <source>
        <dbReference type="EMBL" id="RAK70797.1"/>
    </source>
</evidence>
<dbReference type="Gene3D" id="3.50.50.60">
    <property type="entry name" value="FAD/NAD(P)-binding domain"/>
    <property type="match status" value="1"/>
</dbReference>
<sequence>MLQSILTYLLKWISTDPQTVASHPSMVGLTLAQALQKQQIPFEIYERDSAADDPD</sequence>
<dbReference type="AlphaFoldDB" id="A0A8G1RED0"/>
<dbReference type="VEuPathDB" id="FungiDB:BO72DRAFT_502504"/>
<dbReference type="GeneID" id="63866406"/>
<proteinExistence type="predicted"/>
<dbReference type="RefSeq" id="XP_040794809.1">
    <property type="nucleotide sequence ID" value="XM_040949073.1"/>
</dbReference>
<evidence type="ECO:0000313" key="2">
    <source>
        <dbReference type="Proteomes" id="UP000249789"/>
    </source>
</evidence>
<gene>
    <name evidence="1" type="ORF">BO72DRAFT_502504</name>
</gene>
<name>A0A8G1RED0_9EURO</name>
<protein>
    <submittedName>
        <fullName evidence="1">Uncharacterized protein</fullName>
    </submittedName>
</protein>
<organism evidence="1 2">
    <name type="scientific">Aspergillus fijiensis CBS 313.89</name>
    <dbReference type="NCBI Taxonomy" id="1448319"/>
    <lineage>
        <taxon>Eukaryota</taxon>
        <taxon>Fungi</taxon>
        <taxon>Dikarya</taxon>
        <taxon>Ascomycota</taxon>
        <taxon>Pezizomycotina</taxon>
        <taxon>Eurotiomycetes</taxon>
        <taxon>Eurotiomycetidae</taxon>
        <taxon>Eurotiales</taxon>
        <taxon>Aspergillaceae</taxon>
        <taxon>Aspergillus</taxon>
    </lineage>
</organism>